<feature type="compositionally biased region" description="Polar residues" evidence="1">
    <location>
        <begin position="117"/>
        <end position="132"/>
    </location>
</feature>
<proteinExistence type="predicted"/>
<feature type="compositionally biased region" description="Basic residues" evidence="1">
    <location>
        <begin position="93"/>
        <end position="102"/>
    </location>
</feature>
<feature type="compositionally biased region" description="Polar residues" evidence="1">
    <location>
        <begin position="266"/>
        <end position="276"/>
    </location>
</feature>
<evidence type="ECO:0000313" key="2">
    <source>
        <dbReference type="EMBL" id="SPO22517.1"/>
    </source>
</evidence>
<feature type="region of interest" description="Disordered" evidence="1">
    <location>
        <begin position="681"/>
        <end position="701"/>
    </location>
</feature>
<evidence type="ECO:0000256" key="1">
    <source>
        <dbReference type="SAM" id="MobiDB-lite"/>
    </source>
</evidence>
<sequence length="1333" mass="143471">MPLDPLQSQDPSTEHSFDTLRFQVKHNSALAVGSSAKSSSAAGRRLHGIPTPPYSETTSSASGSVGRSRKDSNDAFLSSRHATLTQDNSSQHLRPRTTHHAKPLISSRSPSAASSSNCTGSDTVGAQSPTQPHDSHFRSSRHTLTSETYSMTDSAASLSSTPSGSLTKHISNRPDPSMGESSTQPADDSPSAHRAFSSLSSHSPSQRRKRRSEMHERDVSQIRSESRLGIGNDDNDDDDEHSDQQQHTADQQHPFPRTSQHKYSPRKSTTLSVTSSRYDETEALKDDQHSPSRHANLHVLDTNSPLTPTSSKSSRYTAAEELPSGSVRRLVRTTGRTSGRHSLDDRTSPRLGSPTRIPMPAEFRMPDKQIRRAYRAAHQRNSSDPDDSEGSEVRDELVSASKSSKVGQTTAVRSPIPTRRDSLDEIQEEGVKQPPTNSPTQHRRRRYASDAAADESATRLDYDGRLGTQGSRISVDSSSAQRHLVRTSQHSTPSSSTRRTTRSSEIGSPSEEARARKISSTSSSRSQKSSSSASELHRAASRVSMRKQYGSDLFSAEPLPSAPNNHPRSHSPSGRTEHSLSLTNSSDRSRPLHGQQRRIDDAALDSLRNQIEDLRIGRSEGELDRRTLPPVAMRNQALLGSTRSSLDLKSPTLGSARPQSVMGLQRTPNDAVRVHHYPFTDPQRSRYDRSWPTPDPGNSSDAAQRIHELVSLRGGIQQRQSAPLRSATAMDNASESIVASPSLDPRQRAASNGEEPAPIRNLAIRLSQYEALYSKAPSADASTSAAAGPHTARTVELMGAIVHGTSTMWAELSSMHPIATEGHLMGRQGDALTDAFGQLDEGLAFVNKLVLEQARAVQDLLFLLDRTEKERQAQFNQALVEMGHSPRPFSRIGSGAAALTPGEAKFANGFETSGSAERNAHLLRRATSSVRAGSSLQTDSPSPFVRSSRGVGSADRSGTLTATQIRSMTSLGHASNHARSASELSPSSSAAQRRLDRVALQLPREGSQDSPLSSRRSVIGRPFPTSDADQIAASSSNTSATGAATARPAPAFTPRRPRLSNPSVSNATASFQPSTVSAASSAVASSPENSLHNGLSGGEQMESEGSTIGGEHAGVTVETDEFGRVIADPLESAETVRLSSRTQRVRSERSREAATIRGGPRVIDTLTSQLDTLRSTNGEPDDALVSDAPHASMGHSAQRRHTINFHTTAALPSASLEDDDANRSPPKLSQYGLTKSSNPPPRPPRHIQRPSEEHISSPGRRTQQAQREEPSTPTCSVVADMGTPRQADVRSAYVHDQQPEVSTGLGASSVVRSLGRTAARRMSRVLGSGPAQS</sequence>
<feature type="compositionally biased region" description="Polar residues" evidence="1">
    <location>
        <begin position="1060"/>
        <end position="1075"/>
    </location>
</feature>
<keyword evidence="3" id="KW-1185">Reference proteome</keyword>
<reference evidence="2 3" key="1">
    <citation type="submission" date="2018-03" db="EMBL/GenBank/DDBJ databases">
        <authorList>
            <person name="Guldener U."/>
        </authorList>
    </citation>
    <scope>NUCLEOTIDE SEQUENCE [LARGE SCALE GENOMIC DNA]</scope>
    <source>
        <strain evidence="2 3">NBRC100155</strain>
    </source>
</reference>
<feature type="compositionally biased region" description="Low complexity" evidence="1">
    <location>
        <begin position="486"/>
        <end position="498"/>
    </location>
</feature>
<feature type="region of interest" description="Disordered" evidence="1">
    <location>
        <begin position="1212"/>
        <end position="1284"/>
    </location>
</feature>
<dbReference type="EMBL" id="OOIN01000004">
    <property type="protein sequence ID" value="SPO22517.1"/>
    <property type="molecule type" value="Genomic_DNA"/>
</dbReference>
<evidence type="ECO:0000313" key="3">
    <source>
        <dbReference type="Proteomes" id="UP000324022"/>
    </source>
</evidence>
<feature type="compositionally biased region" description="Low complexity" evidence="1">
    <location>
        <begin position="31"/>
        <end position="42"/>
    </location>
</feature>
<feature type="region of interest" description="Disordered" evidence="1">
    <location>
        <begin position="713"/>
        <end position="756"/>
    </location>
</feature>
<feature type="compositionally biased region" description="Polar residues" evidence="1">
    <location>
        <begin position="468"/>
        <end position="481"/>
    </location>
</feature>
<feature type="compositionally biased region" description="Low complexity" evidence="1">
    <location>
        <begin position="978"/>
        <end position="991"/>
    </location>
</feature>
<feature type="region of interest" description="Disordered" evidence="1">
    <location>
        <begin position="928"/>
        <end position="1110"/>
    </location>
</feature>
<feature type="compositionally biased region" description="Low complexity" evidence="1">
    <location>
        <begin position="1076"/>
        <end position="1086"/>
    </location>
</feature>
<feature type="compositionally biased region" description="Basic and acidic residues" evidence="1">
    <location>
        <begin position="1145"/>
        <end position="1154"/>
    </location>
</feature>
<organism evidence="2 3">
    <name type="scientific">Ustilago trichophora</name>
    <dbReference type="NCBI Taxonomy" id="86804"/>
    <lineage>
        <taxon>Eukaryota</taxon>
        <taxon>Fungi</taxon>
        <taxon>Dikarya</taxon>
        <taxon>Basidiomycota</taxon>
        <taxon>Ustilaginomycotina</taxon>
        <taxon>Ustilaginomycetes</taxon>
        <taxon>Ustilaginales</taxon>
        <taxon>Ustilaginaceae</taxon>
        <taxon>Ustilago</taxon>
    </lineage>
</organism>
<feature type="region of interest" description="Disordered" evidence="1">
    <location>
        <begin position="1173"/>
        <end position="1200"/>
    </location>
</feature>
<gene>
    <name evidence="2" type="ORF">UTRI_01195</name>
</gene>
<feature type="region of interest" description="Disordered" evidence="1">
    <location>
        <begin position="31"/>
        <end position="603"/>
    </location>
</feature>
<feature type="compositionally biased region" description="Low complexity" evidence="1">
    <location>
        <begin position="1032"/>
        <end position="1054"/>
    </location>
</feature>
<feature type="compositionally biased region" description="Polar residues" evidence="1">
    <location>
        <begin position="562"/>
        <end position="586"/>
    </location>
</feature>
<feature type="compositionally biased region" description="Polar residues" evidence="1">
    <location>
        <begin position="928"/>
        <end position="941"/>
    </location>
</feature>
<feature type="compositionally biased region" description="Polar residues" evidence="1">
    <location>
        <begin position="400"/>
        <end position="412"/>
    </location>
</feature>
<protein>
    <submittedName>
        <fullName evidence="2">Uncharacterized protein</fullName>
    </submittedName>
</protein>
<feature type="compositionally biased region" description="Low complexity" evidence="1">
    <location>
        <begin position="154"/>
        <end position="167"/>
    </location>
</feature>
<feature type="compositionally biased region" description="Polar residues" evidence="1">
    <location>
        <begin position="245"/>
        <end position="258"/>
    </location>
</feature>
<dbReference type="Proteomes" id="UP000324022">
    <property type="component" value="Unassembled WGS sequence"/>
</dbReference>
<name>A0A5C3DYY3_9BASI</name>
<feature type="compositionally biased region" description="Low complexity" evidence="1">
    <location>
        <begin position="106"/>
        <end position="116"/>
    </location>
</feature>
<feature type="compositionally biased region" description="Basic and acidic residues" evidence="1">
    <location>
        <begin position="213"/>
        <end position="226"/>
    </location>
</feature>
<feature type="compositionally biased region" description="Polar residues" evidence="1">
    <location>
        <begin position="80"/>
        <end position="92"/>
    </location>
</feature>
<feature type="region of interest" description="Disordered" evidence="1">
    <location>
        <begin position="639"/>
        <end position="660"/>
    </location>
</feature>
<feature type="compositionally biased region" description="Basic and acidic residues" evidence="1">
    <location>
        <begin position="277"/>
        <end position="290"/>
    </location>
</feature>
<feature type="compositionally biased region" description="Polar residues" evidence="1">
    <location>
        <begin position="956"/>
        <end position="973"/>
    </location>
</feature>
<feature type="region of interest" description="Disordered" evidence="1">
    <location>
        <begin position="1137"/>
        <end position="1160"/>
    </location>
</feature>
<feature type="compositionally biased region" description="Polar residues" evidence="1">
    <location>
        <begin position="54"/>
        <end position="65"/>
    </location>
</feature>
<feature type="compositionally biased region" description="Low complexity" evidence="1">
    <location>
        <begin position="519"/>
        <end position="534"/>
    </location>
</feature>
<feature type="compositionally biased region" description="Polar residues" evidence="1">
    <location>
        <begin position="142"/>
        <end position="153"/>
    </location>
</feature>
<dbReference type="OrthoDB" id="2553318at2759"/>
<feature type="compositionally biased region" description="Low complexity" evidence="1">
    <location>
        <begin position="192"/>
        <end position="204"/>
    </location>
</feature>
<feature type="compositionally biased region" description="Polar residues" evidence="1">
    <location>
        <begin position="1259"/>
        <end position="1275"/>
    </location>
</feature>
<accession>A0A5C3DYY3</accession>
<feature type="compositionally biased region" description="Polar residues" evidence="1">
    <location>
        <begin position="301"/>
        <end position="316"/>
    </location>
</feature>
<feature type="compositionally biased region" description="Polar residues" evidence="1">
    <location>
        <begin position="717"/>
        <end position="739"/>
    </location>
</feature>